<dbReference type="AlphaFoldDB" id="A0A437J9Q2"/>
<protein>
    <submittedName>
        <fullName evidence="11">Twin-arginine translocase subunit TatB</fullName>
    </submittedName>
</protein>
<evidence type="ECO:0000313" key="11">
    <source>
        <dbReference type="EMBL" id="RVT42032.1"/>
    </source>
</evidence>
<feature type="compositionally biased region" description="Basic and acidic residues" evidence="9">
    <location>
        <begin position="70"/>
        <end position="79"/>
    </location>
</feature>
<dbReference type="GO" id="GO:0016020">
    <property type="term" value="C:membrane"/>
    <property type="evidence" value="ECO:0007669"/>
    <property type="project" value="UniProtKB-SubCell"/>
</dbReference>
<evidence type="ECO:0000256" key="9">
    <source>
        <dbReference type="SAM" id="MobiDB-lite"/>
    </source>
</evidence>
<dbReference type="NCBIfam" id="TIGR01410">
    <property type="entry name" value="tatB"/>
    <property type="match status" value="1"/>
</dbReference>
<evidence type="ECO:0000256" key="7">
    <source>
        <dbReference type="ARBA" id="ARBA00023010"/>
    </source>
</evidence>
<proteinExistence type="predicted"/>
<evidence type="ECO:0000256" key="5">
    <source>
        <dbReference type="ARBA" id="ARBA00022927"/>
    </source>
</evidence>
<evidence type="ECO:0000256" key="4">
    <source>
        <dbReference type="ARBA" id="ARBA00022692"/>
    </source>
</evidence>
<keyword evidence="5" id="KW-0653">Protein transport</keyword>
<evidence type="ECO:0000256" key="6">
    <source>
        <dbReference type="ARBA" id="ARBA00022989"/>
    </source>
</evidence>
<evidence type="ECO:0000256" key="2">
    <source>
        <dbReference type="ARBA" id="ARBA00022448"/>
    </source>
</evidence>
<keyword evidence="3" id="KW-1003">Cell membrane</keyword>
<gene>
    <name evidence="11" type="primary">tatB</name>
    <name evidence="11" type="ORF">ENE74_07275</name>
</gene>
<keyword evidence="7" id="KW-0811">Translocation</keyword>
<evidence type="ECO:0000256" key="8">
    <source>
        <dbReference type="ARBA" id="ARBA00023136"/>
    </source>
</evidence>
<reference evidence="11 12" key="1">
    <citation type="submission" date="2019-01" db="EMBL/GenBank/DDBJ databases">
        <authorList>
            <person name="Chen W.-M."/>
        </authorList>
    </citation>
    <scope>NUCLEOTIDE SEQUENCE [LARGE SCALE GENOMIC DNA]</scope>
    <source>
        <strain evidence="11 12">TLA-22</strain>
    </source>
</reference>
<dbReference type="EMBL" id="RZUL01000002">
    <property type="protein sequence ID" value="RVT42032.1"/>
    <property type="molecule type" value="Genomic_DNA"/>
</dbReference>
<keyword evidence="4 10" id="KW-0812">Transmembrane</keyword>
<evidence type="ECO:0000313" key="12">
    <source>
        <dbReference type="Proteomes" id="UP000282977"/>
    </source>
</evidence>
<dbReference type="OrthoDB" id="7206969at2"/>
<keyword evidence="8 10" id="KW-0472">Membrane</keyword>
<feature type="transmembrane region" description="Helical" evidence="10">
    <location>
        <begin position="6"/>
        <end position="22"/>
    </location>
</feature>
<dbReference type="InterPro" id="IPR018448">
    <property type="entry name" value="TatB"/>
</dbReference>
<comment type="subcellular location">
    <subcellularLocation>
        <location evidence="1">Membrane</location>
        <topology evidence="1">Single-pass membrane protein</topology>
    </subcellularLocation>
</comment>
<comment type="caution">
    <text evidence="11">The sequence shown here is derived from an EMBL/GenBank/DDBJ whole genome shotgun (WGS) entry which is preliminary data.</text>
</comment>
<dbReference type="PANTHER" id="PTHR33162">
    <property type="entry name" value="SEC-INDEPENDENT PROTEIN TRANSLOCASE PROTEIN TATA, CHLOROPLASTIC"/>
    <property type="match status" value="1"/>
</dbReference>
<keyword evidence="12" id="KW-1185">Reference proteome</keyword>
<dbReference type="GO" id="GO:0043953">
    <property type="term" value="P:protein transport by the Tat complex"/>
    <property type="evidence" value="ECO:0007669"/>
    <property type="project" value="InterPro"/>
</dbReference>
<dbReference type="RefSeq" id="WP_127690217.1">
    <property type="nucleotide sequence ID" value="NZ_RZUL01000002.1"/>
</dbReference>
<sequence>MFDIGSTELLLIVIVAILVIGPKDLPRALYKVGQIVGKARGMARHFRTGIDAMVREVELQELEKKWAEQNRRIMQEHPPETVPTMTGEETMAVGDADGGGWHDRNQGDASVSQSPPDLSDMPMTPLSQASADGPPVASNSPEAPETETLAPNTSTPKTGEAA</sequence>
<feature type="compositionally biased region" description="Polar residues" evidence="9">
    <location>
        <begin position="107"/>
        <end position="116"/>
    </location>
</feature>
<feature type="compositionally biased region" description="Polar residues" evidence="9">
    <location>
        <begin position="149"/>
        <end position="162"/>
    </location>
</feature>
<accession>A0A437J9Q2</accession>
<dbReference type="PRINTS" id="PR01506">
    <property type="entry name" value="TATBPROTEIN"/>
</dbReference>
<dbReference type="Gene3D" id="1.20.5.3310">
    <property type="match status" value="1"/>
</dbReference>
<dbReference type="Pfam" id="PF02416">
    <property type="entry name" value="TatA_B_E"/>
    <property type="match status" value="1"/>
</dbReference>
<keyword evidence="2" id="KW-0813">Transport</keyword>
<name>A0A437J9Q2_9SPHN</name>
<dbReference type="PANTHER" id="PTHR33162:SF1">
    <property type="entry name" value="SEC-INDEPENDENT PROTEIN TRANSLOCASE PROTEIN TATA, CHLOROPLASTIC"/>
    <property type="match status" value="1"/>
</dbReference>
<evidence type="ECO:0000256" key="10">
    <source>
        <dbReference type="SAM" id="Phobius"/>
    </source>
</evidence>
<evidence type="ECO:0000256" key="1">
    <source>
        <dbReference type="ARBA" id="ARBA00004167"/>
    </source>
</evidence>
<keyword evidence="6 10" id="KW-1133">Transmembrane helix</keyword>
<feature type="region of interest" description="Disordered" evidence="9">
    <location>
        <begin position="70"/>
        <end position="162"/>
    </location>
</feature>
<dbReference type="GO" id="GO:0008320">
    <property type="term" value="F:protein transmembrane transporter activity"/>
    <property type="evidence" value="ECO:0007669"/>
    <property type="project" value="InterPro"/>
</dbReference>
<dbReference type="Proteomes" id="UP000282977">
    <property type="component" value="Unassembled WGS sequence"/>
</dbReference>
<evidence type="ECO:0000256" key="3">
    <source>
        <dbReference type="ARBA" id="ARBA00022475"/>
    </source>
</evidence>
<dbReference type="InterPro" id="IPR003369">
    <property type="entry name" value="TatA/B/E"/>
</dbReference>
<organism evidence="11 12">
    <name type="scientific">Sphingobium algorifonticola</name>
    <dbReference type="NCBI Taxonomy" id="2008318"/>
    <lineage>
        <taxon>Bacteria</taxon>
        <taxon>Pseudomonadati</taxon>
        <taxon>Pseudomonadota</taxon>
        <taxon>Alphaproteobacteria</taxon>
        <taxon>Sphingomonadales</taxon>
        <taxon>Sphingomonadaceae</taxon>
        <taxon>Sphingobium</taxon>
    </lineage>
</organism>